<reference evidence="2 3" key="1">
    <citation type="submission" date="2022-01" db="EMBL/GenBank/DDBJ databases">
        <title>Whole genome-based taxonomy of the Shewanellaceae.</title>
        <authorList>
            <person name="Martin-Rodriguez A.J."/>
        </authorList>
    </citation>
    <scope>NUCLEOTIDE SEQUENCE [LARGE SCALE GENOMIC DNA]</scope>
    <source>
        <strain evidence="2 3">DSM 21332</strain>
    </source>
</reference>
<dbReference type="Proteomes" id="UP001202831">
    <property type="component" value="Unassembled WGS sequence"/>
</dbReference>
<protein>
    <submittedName>
        <fullName evidence="2">Uncharacterized protein</fullName>
    </submittedName>
</protein>
<evidence type="ECO:0000313" key="3">
    <source>
        <dbReference type="Proteomes" id="UP001202831"/>
    </source>
</evidence>
<keyword evidence="1" id="KW-0812">Transmembrane</keyword>
<keyword evidence="3" id="KW-1185">Reference proteome</keyword>
<dbReference type="RefSeq" id="WP_249250047.1">
    <property type="nucleotide sequence ID" value="NZ_JAKIKT010000007.1"/>
</dbReference>
<name>A0ABT0NCD0_9GAMM</name>
<feature type="transmembrane region" description="Helical" evidence="1">
    <location>
        <begin position="12"/>
        <end position="30"/>
    </location>
</feature>
<evidence type="ECO:0000256" key="1">
    <source>
        <dbReference type="SAM" id="Phobius"/>
    </source>
</evidence>
<accession>A0ABT0NCD0</accession>
<keyword evidence="1" id="KW-1133">Transmembrane helix</keyword>
<gene>
    <name evidence="2" type="ORF">L2725_17065</name>
</gene>
<keyword evidence="1" id="KW-0472">Membrane</keyword>
<organism evidence="2 3">
    <name type="scientific">Shewanella corallii</name>
    <dbReference type="NCBI Taxonomy" id="560080"/>
    <lineage>
        <taxon>Bacteria</taxon>
        <taxon>Pseudomonadati</taxon>
        <taxon>Pseudomonadota</taxon>
        <taxon>Gammaproteobacteria</taxon>
        <taxon>Alteromonadales</taxon>
        <taxon>Shewanellaceae</taxon>
        <taxon>Shewanella</taxon>
    </lineage>
</organism>
<sequence length="141" mass="15981">MLPQHSSQIFRLTAIFSMIFALIGFSYNVWRMEVTEENATVRNAAFEVLKEIAELELIVYTAHYDKDIVTGNPRKGWVKVGLIQDLALLMPQDAQQAATNIKMVWQDNWADMSNHNQSAMAIVDSLDEARAQIRLVVASLE</sequence>
<dbReference type="EMBL" id="JAKIKT010000007">
    <property type="protein sequence ID" value="MCL2915466.1"/>
    <property type="molecule type" value="Genomic_DNA"/>
</dbReference>
<evidence type="ECO:0000313" key="2">
    <source>
        <dbReference type="EMBL" id="MCL2915466.1"/>
    </source>
</evidence>
<proteinExistence type="predicted"/>
<comment type="caution">
    <text evidence="2">The sequence shown here is derived from an EMBL/GenBank/DDBJ whole genome shotgun (WGS) entry which is preliminary data.</text>
</comment>